<evidence type="ECO:0000256" key="3">
    <source>
        <dbReference type="ARBA" id="ARBA00022989"/>
    </source>
</evidence>
<dbReference type="EMBL" id="PDCP01000027">
    <property type="protein sequence ID" value="PEG37316.1"/>
    <property type="molecule type" value="Genomic_DNA"/>
</dbReference>
<evidence type="ECO:0008006" key="8">
    <source>
        <dbReference type="Google" id="ProtNLM"/>
    </source>
</evidence>
<comment type="caution">
    <text evidence="6">The sequence shown here is derived from an EMBL/GenBank/DDBJ whole genome shotgun (WGS) entry which is preliminary data.</text>
</comment>
<comment type="subcellular location">
    <subcellularLocation>
        <location evidence="1">Membrane</location>
        <topology evidence="1">Multi-pass membrane protein</topology>
    </subcellularLocation>
</comment>
<feature type="transmembrane region" description="Helical" evidence="5">
    <location>
        <begin position="192"/>
        <end position="211"/>
    </location>
</feature>
<sequence length="263" mass="26828">MVRAAHIEPTIAVTTIAAVLAFAFGLNASRLVVATAAVFAGQLVIGWSNDLIDVGRDSAVQRRDKPLVTGDLTPQMVAVALGCATVAAVALSAALGWRSALTHLVLLVGSGIAYNLGLKSTAFSWLPYTIAFGSLPAVLSLADNPPALPAPWIIAASAALGTAAHFLNTLPDLADDAATGVRGLPHRLGARWSKASATALLFAATVITVLGETGSPQGWAWLALLGACALAFGVLAGHGRLPFRCAIAAAALNVTLLVTMVRL</sequence>
<keyword evidence="4 5" id="KW-0472">Membrane</keyword>
<accession>A0A2A7N082</accession>
<feature type="transmembrane region" description="Helical" evidence="5">
    <location>
        <begin position="72"/>
        <end position="94"/>
    </location>
</feature>
<feature type="transmembrane region" description="Helical" evidence="5">
    <location>
        <begin position="32"/>
        <end position="52"/>
    </location>
</feature>
<dbReference type="GO" id="GO:0016765">
    <property type="term" value="F:transferase activity, transferring alkyl or aryl (other than methyl) groups"/>
    <property type="evidence" value="ECO:0007669"/>
    <property type="project" value="InterPro"/>
</dbReference>
<gene>
    <name evidence="6" type="ORF">CQY20_16130</name>
</gene>
<keyword evidence="3 5" id="KW-1133">Transmembrane helix</keyword>
<dbReference type="InterPro" id="IPR000537">
    <property type="entry name" value="UbiA_prenyltransferase"/>
</dbReference>
<dbReference type="Pfam" id="PF01040">
    <property type="entry name" value="UbiA"/>
    <property type="match status" value="1"/>
</dbReference>
<feature type="transmembrane region" description="Helical" evidence="5">
    <location>
        <begin position="7"/>
        <end position="26"/>
    </location>
</feature>
<keyword evidence="2 5" id="KW-0812">Transmembrane</keyword>
<dbReference type="Proteomes" id="UP000220914">
    <property type="component" value="Unassembled WGS sequence"/>
</dbReference>
<keyword evidence="7" id="KW-1185">Reference proteome</keyword>
<dbReference type="GO" id="GO:0016020">
    <property type="term" value="C:membrane"/>
    <property type="evidence" value="ECO:0007669"/>
    <property type="project" value="UniProtKB-SubCell"/>
</dbReference>
<evidence type="ECO:0000256" key="2">
    <source>
        <dbReference type="ARBA" id="ARBA00022692"/>
    </source>
</evidence>
<dbReference type="Gene3D" id="1.10.357.140">
    <property type="entry name" value="UbiA prenyltransferase"/>
    <property type="match status" value="1"/>
</dbReference>
<feature type="transmembrane region" description="Helical" evidence="5">
    <location>
        <begin position="217"/>
        <end position="236"/>
    </location>
</feature>
<evidence type="ECO:0000256" key="4">
    <source>
        <dbReference type="ARBA" id="ARBA00023136"/>
    </source>
</evidence>
<name>A0A2A7N082_MYCAG</name>
<evidence type="ECO:0000256" key="5">
    <source>
        <dbReference type="SAM" id="Phobius"/>
    </source>
</evidence>
<evidence type="ECO:0000313" key="6">
    <source>
        <dbReference type="EMBL" id="PEG37316.1"/>
    </source>
</evidence>
<evidence type="ECO:0000313" key="7">
    <source>
        <dbReference type="Proteomes" id="UP000220914"/>
    </source>
</evidence>
<protein>
    <recommendedName>
        <fullName evidence="8">Ubiquinone biosynthesis protein UbiA</fullName>
    </recommendedName>
</protein>
<feature type="transmembrane region" description="Helical" evidence="5">
    <location>
        <begin position="100"/>
        <end position="118"/>
    </location>
</feature>
<dbReference type="OrthoDB" id="3212588at2"/>
<feature type="transmembrane region" description="Helical" evidence="5">
    <location>
        <begin position="148"/>
        <end position="171"/>
    </location>
</feature>
<proteinExistence type="predicted"/>
<reference evidence="6 7" key="1">
    <citation type="submission" date="2017-10" db="EMBL/GenBank/DDBJ databases">
        <title>The new phylogeny of genus Mycobacterium.</title>
        <authorList>
            <person name="Tortoli E."/>
            <person name="Trovato A."/>
            <person name="Cirillo D.M."/>
        </authorList>
    </citation>
    <scope>NUCLEOTIDE SEQUENCE [LARGE SCALE GENOMIC DNA]</scope>
    <source>
        <strain evidence="6 7">CCUG37673</strain>
    </source>
</reference>
<evidence type="ECO:0000256" key="1">
    <source>
        <dbReference type="ARBA" id="ARBA00004141"/>
    </source>
</evidence>
<dbReference type="InterPro" id="IPR044878">
    <property type="entry name" value="UbiA_sf"/>
</dbReference>
<organism evidence="6 7">
    <name type="scientific">Mycolicibacterium agri</name>
    <name type="common">Mycobacterium agri</name>
    <dbReference type="NCBI Taxonomy" id="36811"/>
    <lineage>
        <taxon>Bacteria</taxon>
        <taxon>Bacillati</taxon>
        <taxon>Actinomycetota</taxon>
        <taxon>Actinomycetes</taxon>
        <taxon>Mycobacteriales</taxon>
        <taxon>Mycobacteriaceae</taxon>
        <taxon>Mycolicibacterium</taxon>
    </lineage>
</organism>
<dbReference type="AlphaFoldDB" id="A0A2A7N082"/>